<proteinExistence type="predicted"/>
<comment type="caution">
    <text evidence="1">The sequence shown here is derived from an EMBL/GenBank/DDBJ whole genome shotgun (WGS) entry which is preliminary data.</text>
</comment>
<gene>
    <name evidence="1" type="ORF">MLD38_003943</name>
</gene>
<name>A0ACB9S459_9MYRT</name>
<keyword evidence="2" id="KW-1185">Reference proteome</keyword>
<protein>
    <submittedName>
        <fullName evidence="1">Uncharacterized protein</fullName>
    </submittedName>
</protein>
<evidence type="ECO:0000313" key="2">
    <source>
        <dbReference type="Proteomes" id="UP001057402"/>
    </source>
</evidence>
<sequence>MLRLSLPISTRLSPSPREKQDDASPGGLPYAHSSPLAGKPRLPSLLLPGLMPRHVAVIMDGNARWALRRGLPPSAGHEAGVRSLRHLLHLCSHWGIPVLTVFAFSSDNWYRPKAEVDFLMSLFERVIRTELDNFARDGVKICVIGDSSKLPSSLQKAIAYAEESTIRNSRVQLIVAISYSGKYDIVQSCRSIAQKVKDGVLQVEDIDEKLVEQELETSCSKYPYPDLLIRTSGELRVSNFLLWQLAYAELFFAQALWPDFGEAELVEALVSYQQRHRRYGTRSS</sequence>
<organism evidence="1 2">
    <name type="scientific">Melastoma candidum</name>
    <dbReference type="NCBI Taxonomy" id="119954"/>
    <lineage>
        <taxon>Eukaryota</taxon>
        <taxon>Viridiplantae</taxon>
        <taxon>Streptophyta</taxon>
        <taxon>Embryophyta</taxon>
        <taxon>Tracheophyta</taxon>
        <taxon>Spermatophyta</taxon>
        <taxon>Magnoliopsida</taxon>
        <taxon>eudicotyledons</taxon>
        <taxon>Gunneridae</taxon>
        <taxon>Pentapetalae</taxon>
        <taxon>rosids</taxon>
        <taxon>malvids</taxon>
        <taxon>Myrtales</taxon>
        <taxon>Melastomataceae</taxon>
        <taxon>Melastomatoideae</taxon>
        <taxon>Melastomateae</taxon>
        <taxon>Melastoma</taxon>
    </lineage>
</organism>
<dbReference type="EMBL" id="CM042881">
    <property type="protein sequence ID" value="KAI4385960.1"/>
    <property type="molecule type" value="Genomic_DNA"/>
</dbReference>
<accession>A0ACB9S459</accession>
<dbReference type="Proteomes" id="UP001057402">
    <property type="component" value="Chromosome 2"/>
</dbReference>
<reference evidence="2" key="1">
    <citation type="journal article" date="2023" name="Front. Plant Sci.">
        <title>Chromosomal-level genome assembly of Melastoma candidum provides insights into trichome evolution.</title>
        <authorList>
            <person name="Zhong Y."/>
            <person name="Wu W."/>
            <person name="Sun C."/>
            <person name="Zou P."/>
            <person name="Liu Y."/>
            <person name="Dai S."/>
            <person name="Zhou R."/>
        </authorList>
    </citation>
    <scope>NUCLEOTIDE SEQUENCE [LARGE SCALE GENOMIC DNA]</scope>
</reference>
<evidence type="ECO:0000313" key="1">
    <source>
        <dbReference type="EMBL" id="KAI4385960.1"/>
    </source>
</evidence>